<feature type="transmembrane region" description="Helical" evidence="8">
    <location>
        <begin position="324"/>
        <end position="345"/>
    </location>
</feature>
<organism evidence="10 11">
    <name type="scientific">Beauveria asiatica</name>
    <dbReference type="NCBI Taxonomy" id="1069075"/>
    <lineage>
        <taxon>Eukaryota</taxon>
        <taxon>Fungi</taxon>
        <taxon>Dikarya</taxon>
        <taxon>Ascomycota</taxon>
        <taxon>Pezizomycotina</taxon>
        <taxon>Sordariomycetes</taxon>
        <taxon>Hypocreomycetidae</taxon>
        <taxon>Hypocreales</taxon>
        <taxon>Cordycipitaceae</taxon>
        <taxon>Beauveria</taxon>
    </lineage>
</organism>
<feature type="transmembrane region" description="Helical" evidence="8">
    <location>
        <begin position="66"/>
        <end position="85"/>
    </location>
</feature>
<comment type="subcellular location">
    <subcellularLocation>
        <location evidence="1">Membrane</location>
        <topology evidence="1">Multi-pass membrane protein</topology>
    </subcellularLocation>
</comment>
<dbReference type="GO" id="GO:0016020">
    <property type="term" value="C:membrane"/>
    <property type="evidence" value="ECO:0007669"/>
    <property type="project" value="UniProtKB-SubCell"/>
</dbReference>
<dbReference type="Proteomes" id="UP001397290">
    <property type="component" value="Unassembled WGS sequence"/>
</dbReference>
<feature type="transmembrane region" description="Helical" evidence="8">
    <location>
        <begin position="183"/>
        <end position="204"/>
    </location>
</feature>
<evidence type="ECO:0000256" key="1">
    <source>
        <dbReference type="ARBA" id="ARBA00004141"/>
    </source>
</evidence>
<feature type="transmembrane region" description="Helical" evidence="8">
    <location>
        <begin position="123"/>
        <end position="141"/>
    </location>
</feature>
<evidence type="ECO:0000256" key="7">
    <source>
        <dbReference type="SAM" id="MobiDB-lite"/>
    </source>
</evidence>
<evidence type="ECO:0000256" key="5">
    <source>
        <dbReference type="ARBA" id="ARBA00022989"/>
    </source>
</evidence>
<evidence type="ECO:0000256" key="2">
    <source>
        <dbReference type="ARBA" id="ARBA00010992"/>
    </source>
</evidence>
<evidence type="ECO:0000256" key="3">
    <source>
        <dbReference type="ARBA" id="ARBA00022448"/>
    </source>
</evidence>
<evidence type="ECO:0000259" key="9">
    <source>
        <dbReference type="PROSITE" id="PS50850"/>
    </source>
</evidence>
<gene>
    <name evidence="10" type="ORF">G3M48_008862</name>
</gene>
<name>A0AAW0S409_9HYPO</name>
<feature type="transmembrane region" description="Helical" evidence="8">
    <location>
        <begin position="392"/>
        <end position="416"/>
    </location>
</feature>
<dbReference type="PROSITE" id="PS50850">
    <property type="entry name" value="MFS"/>
    <property type="match status" value="1"/>
</dbReference>
<evidence type="ECO:0000313" key="10">
    <source>
        <dbReference type="EMBL" id="KAK8148879.1"/>
    </source>
</evidence>
<keyword evidence="4 8" id="KW-0812">Transmembrane</keyword>
<feature type="transmembrane region" description="Helical" evidence="8">
    <location>
        <begin position="453"/>
        <end position="472"/>
    </location>
</feature>
<dbReference type="Gene3D" id="1.20.1250.20">
    <property type="entry name" value="MFS general substrate transporter like domains"/>
    <property type="match status" value="1"/>
</dbReference>
<dbReference type="InterPro" id="IPR003663">
    <property type="entry name" value="Sugar/inositol_transpt"/>
</dbReference>
<dbReference type="Pfam" id="PF00083">
    <property type="entry name" value="Sugar_tr"/>
    <property type="match status" value="1"/>
</dbReference>
<comment type="similarity">
    <text evidence="2">Belongs to the major facilitator superfamily. Sugar transporter (TC 2.A.1.1) family.</text>
</comment>
<feature type="region of interest" description="Disordered" evidence="7">
    <location>
        <begin position="524"/>
        <end position="546"/>
    </location>
</feature>
<dbReference type="GO" id="GO:0005351">
    <property type="term" value="F:carbohydrate:proton symporter activity"/>
    <property type="evidence" value="ECO:0007669"/>
    <property type="project" value="TreeGrafter"/>
</dbReference>
<keyword evidence="3" id="KW-0813">Transport</keyword>
<feature type="transmembrane region" description="Helical" evidence="8">
    <location>
        <begin position="299"/>
        <end position="318"/>
    </location>
</feature>
<feature type="domain" description="Major facilitator superfamily (MFS) profile" evidence="9">
    <location>
        <begin position="19"/>
        <end position="476"/>
    </location>
</feature>
<keyword evidence="6 8" id="KW-0472">Membrane</keyword>
<dbReference type="PANTHER" id="PTHR48022">
    <property type="entry name" value="PLASTIDIC GLUCOSE TRANSPORTER 4"/>
    <property type="match status" value="1"/>
</dbReference>
<reference evidence="10 11" key="1">
    <citation type="submission" date="2020-02" db="EMBL/GenBank/DDBJ databases">
        <title>Comparative genomics of the hypocrealean fungal genus Beauvera.</title>
        <authorList>
            <person name="Showalter D.N."/>
            <person name="Bushley K.E."/>
            <person name="Rehner S.A."/>
        </authorList>
    </citation>
    <scope>NUCLEOTIDE SEQUENCE [LARGE SCALE GENOMIC DNA]</scope>
    <source>
        <strain evidence="10 11">ARSEF4384</strain>
    </source>
</reference>
<feature type="transmembrane region" description="Helical" evidence="8">
    <location>
        <begin position="354"/>
        <end position="372"/>
    </location>
</feature>
<evidence type="ECO:0000256" key="6">
    <source>
        <dbReference type="ARBA" id="ARBA00023136"/>
    </source>
</evidence>
<evidence type="ECO:0000256" key="4">
    <source>
        <dbReference type="ARBA" id="ARBA00022692"/>
    </source>
</evidence>
<dbReference type="PRINTS" id="PR00171">
    <property type="entry name" value="SUGRTRNSPORT"/>
</dbReference>
<evidence type="ECO:0000313" key="11">
    <source>
        <dbReference type="Proteomes" id="UP001397290"/>
    </source>
</evidence>
<accession>A0AAW0S409</accession>
<dbReference type="SUPFAM" id="SSF103473">
    <property type="entry name" value="MFS general substrate transporter"/>
    <property type="match status" value="1"/>
</dbReference>
<evidence type="ECO:0000256" key="8">
    <source>
        <dbReference type="SAM" id="Phobius"/>
    </source>
</evidence>
<dbReference type="EMBL" id="JAAHCF010000069">
    <property type="protein sequence ID" value="KAK8148879.1"/>
    <property type="molecule type" value="Genomic_DNA"/>
</dbReference>
<dbReference type="InterPro" id="IPR050360">
    <property type="entry name" value="MFS_Sugar_Transporters"/>
</dbReference>
<dbReference type="InterPro" id="IPR020846">
    <property type="entry name" value="MFS_dom"/>
</dbReference>
<sequence>MATLQIWRHTPGKAVLLFTDIISATALIFEGYNQGVMGTVSSTLGFIAMARIGFNGVATNSVKQGGLIAAYYFGGIWGCFIGGWVGDRIGRKRGMRIGVLLGILGAGLMSGSVNSSMFLCARIVTGLGIGFVNVIVLPWVSEISESHDRGAKFSLVFIANFLGIVIAYWLNFGIRTTNFEFRWRFPLAFMAIPLLIVAAALPFLPESPRQVTCPTVRLWLLSKGRRQESIEILCKIRGDLSPDDAKIVKELAELDATFAAKNQKSAEFINILLAGRYSGRLHLGRRAVMGCALQWIQQWTGILAIVGWAGELFSLAGFDFYKSLWLAGLVNTFGIPGTAAAALVIDRMGRIKSLLVSFVTQGVALFLVAAFVKTSQDAVTTNPAKSVRLGTAAASFVFVYLWFFTMFNIVPCWIYGTEIWPQEIRAKGYGSAAGCGMTQFVIPIMLQKLGYKTYIFFGVMNIAAMPVVWYLYPELAKRSLEETNLLFTSDSLLVSENMKAYHQRIADAGGDVALASRRLLDEVQGSERRRPETWQSSSEVFPKDQA</sequence>
<protein>
    <recommendedName>
        <fullName evidence="9">Major facilitator superfamily (MFS) profile domain-containing protein</fullName>
    </recommendedName>
</protein>
<keyword evidence="11" id="KW-1185">Reference proteome</keyword>
<dbReference type="InterPro" id="IPR005828">
    <property type="entry name" value="MFS_sugar_transport-like"/>
</dbReference>
<dbReference type="InterPro" id="IPR036259">
    <property type="entry name" value="MFS_trans_sf"/>
</dbReference>
<keyword evidence="5 8" id="KW-1133">Transmembrane helix</keyword>
<feature type="transmembrane region" description="Helical" evidence="8">
    <location>
        <begin position="36"/>
        <end position="54"/>
    </location>
</feature>
<dbReference type="AlphaFoldDB" id="A0AAW0S409"/>
<dbReference type="PANTHER" id="PTHR48022:SF78">
    <property type="entry name" value="MONOSACCHARIDE TRANSPORTER, PUTATIVE (AFU_ORTHOLOGUE AFUA_2G02110)-RELATED"/>
    <property type="match status" value="1"/>
</dbReference>
<comment type="caution">
    <text evidence="10">The sequence shown here is derived from an EMBL/GenBank/DDBJ whole genome shotgun (WGS) entry which is preliminary data.</text>
</comment>
<proteinExistence type="inferred from homology"/>
<feature type="transmembrane region" description="Helical" evidence="8">
    <location>
        <begin position="153"/>
        <end position="171"/>
    </location>
</feature>